<feature type="transmembrane region" description="Helical" evidence="1">
    <location>
        <begin position="25"/>
        <end position="51"/>
    </location>
</feature>
<evidence type="ECO:0000256" key="1">
    <source>
        <dbReference type="SAM" id="Phobius"/>
    </source>
</evidence>
<protein>
    <submittedName>
        <fullName evidence="2">Uncharacterized protein</fullName>
    </submittedName>
</protein>
<sequence length="59" mass="6958">MFYNKCISLTDHYHNNVFISFISYWQFNLVCIIFITYSVCPGECFILIVTIDNSSLPRL</sequence>
<keyword evidence="1" id="KW-0472">Membrane</keyword>
<dbReference type="AlphaFoldDB" id="A0A0L8H4I7"/>
<keyword evidence="1" id="KW-0812">Transmembrane</keyword>
<evidence type="ECO:0000313" key="2">
    <source>
        <dbReference type="EMBL" id="KOF84201.1"/>
    </source>
</evidence>
<dbReference type="EMBL" id="KQ419216">
    <property type="protein sequence ID" value="KOF84201.1"/>
    <property type="molecule type" value="Genomic_DNA"/>
</dbReference>
<reference evidence="2" key="1">
    <citation type="submission" date="2015-07" db="EMBL/GenBank/DDBJ databases">
        <title>MeaNS - Measles Nucleotide Surveillance Program.</title>
        <authorList>
            <person name="Tran T."/>
            <person name="Druce J."/>
        </authorList>
    </citation>
    <scope>NUCLEOTIDE SEQUENCE</scope>
    <source>
        <strain evidence="2">UCB-OBI-ISO-001</strain>
        <tissue evidence="2">Gonad</tissue>
    </source>
</reference>
<organism evidence="2">
    <name type="scientific">Octopus bimaculoides</name>
    <name type="common">California two-spotted octopus</name>
    <dbReference type="NCBI Taxonomy" id="37653"/>
    <lineage>
        <taxon>Eukaryota</taxon>
        <taxon>Metazoa</taxon>
        <taxon>Spiralia</taxon>
        <taxon>Lophotrochozoa</taxon>
        <taxon>Mollusca</taxon>
        <taxon>Cephalopoda</taxon>
        <taxon>Coleoidea</taxon>
        <taxon>Octopodiformes</taxon>
        <taxon>Octopoda</taxon>
        <taxon>Incirrata</taxon>
        <taxon>Octopodidae</taxon>
        <taxon>Octopus</taxon>
    </lineage>
</organism>
<name>A0A0L8H4I7_OCTBM</name>
<gene>
    <name evidence="2" type="ORF">OCBIM_22022416mg</name>
</gene>
<keyword evidence="1" id="KW-1133">Transmembrane helix</keyword>
<proteinExistence type="predicted"/>
<accession>A0A0L8H4I7</accession>